<accession>A0AAW3JRQ9</accession>
<feature type="domain" description="Transposase (putative) YhgA-like" evidence="1">
    <location>
        <begin position="75"/>
        <end position="226"/>
    </location>
</feature>
<sequence>MYNVRKETFMGKIDIATKQYMSHRDIIADAFNFYIYDGRQVIKPEELQKIDTAEIALPYGNDADVAVQKLRDNLMLWSMAKDDEAVYVVLGIENQDKIHYAIAVKNMLYDALQYAKQVEEAKRSYRDRSKKKQVKLNSEEFLSGFKKEDKLMPVITLVVYFGDKDWDGAKSIHEMLSVDNVELLSYVPDYKINLIEPAKISDENFDKFKTDLGAVMQFIKHQSDKDGSWIKGNSRFNHVEKEAVELINIITGAKFAGDDKEEVVDMCRAWENSMKNAKLDGKLEGKIETLYEECEMSIPDIAKKVSKPEEYVREVIKRMKAACL</sequence>
<dbReference type="AlphaFoldDB" id="A0AAW3JRQ9"/>
<dbReference type="InterPro" id="IPR006842">
    <property type="entry name" value="Transposase_31"/>
</dbReference>
<keyword evidence="3" id="KW-1185">Reference proteome</keyword>
<proteinExistence type="predicted"/>
<evidence type="ECO:0000259" key="1">
    <source>
        <dbReference type="Pfam" id="PF04754"/>
    </source>
</evidence>
<reference evidence="2 3" key="1">
    <citation type="submission" date="2015-10" db="EMBL/GenBank/DDBJ databases">
        <title>Butyribacter intestini gen. nov., sp. nov., a butyric acid-producing bacterium of the family Lachnospiraceae isolated from the human faeces.</title>
        <authorList>
            <person name="Zou Y."/>
            <person name="Xue W."/>
            <person name="Luo G."/>
            <person name="Lv M."/>
        </authorList>
    </citation>
    <scope>NUCLEOTIDE SEQUENCE [LARGE SCALE GENOMIC DNA]</scope>
    <source>
        <strain evidence="2 3">TF01-11</strain>
    </source>
</reference>
<dbReference type="Pfam" id="PF04754">
    <property type="entry name" value="Transposase_31"/>
    <property type="match status" value="1"/>
</dbReference>
<gene>
    <name evidence="2" type="ORF">APZ18_10100</name>
</gene>
<comment type="caution">
    <text evidence="2">The sequence shown here is derived from an EMBL/GenBank/DDBJ whole genome shotgun (WGS) entry which is preliminary data.</text>
</comment>
<name>A0AAW3JRQ9_9FIRM</name>
<dbReference type="Proteomes" id="UP000050833">
    <property type="component" value="Unassembled WGS sequence"/>
</dbReference>
<evidence type="ECO:0000313" key="3">
    <source>
        <dbReference type="Proteomes" id="UP000050833"/>
    </source>
</evidence>
<protein>
    <recommendedName>
        <fullName evidence="1">Transposase (putative) YhgA-like domain-containing protein</fullName>
    </recommendedName>
</protein>
<evidence type="ECO:0000313" key="2">
    <source>
        <dbReference type="EMBL" id="KQC85055.1"/>
    </source>
</evidence>
<organism evidence="2 3">
    <name type="scientific">Butyribacter intestini</name>
    <dbReference type="NCBI Taxonomy" id="1703332"/>
    <lineage>
        <taxon>Bacteria</taxon>
        <taxon>Bacillati</taxon>
        <taxon>Bacillota</taxon>
        <taxon>Clostridia</taxon>
        <taxon>Lachnospirales</taxon>
        <taxon>Lachnospiraceae</taxon>
        <taxon>Butyribacter</taxon>
    </lineage>
</organism>
<dbReference type="EMBL" id="LLKB01000005">
    <property type="protein sequence ID" value="KQC85055.1"/>
    <property type="molecule type" value="Genomic_DNA"/>
</dbReference>